<keyword evidence="3 6" id="KW-1133">Transmembrane helix</keyword>
<evidence type="ECO:0000256" key="2">
    <source>
        <dbReference type="ARBA" id="ARBA00022692"/>
    </source>
</evidence>
<keyword evidence="2 6" id="KW-0812">Transmembrane</keyword>
<accession>A0AAJ0GTN0</accession>
<proteinExistence type="predicted"/>
<dbReference type="GeneID" id="87886284"/>
<dbReference type="GO" id="GO:0016787">
    <property type="term" value="F:hydrolase activity"/>
    <property type="evidence" value="ECO:0007669"/>
    <property type="project" value="UniProtKB-KW"/>
</dbReference>
<dbReference type="InterPro" id="IPR039421">
    <property type="entry name" value="Type_1_exporter"/>
</dbReference>
<keyword evidence="7" id="KW-0378">Hydrolase</keyword>
<dbReference type="AlphaFoldDB" id="A0AAJ0GTN0"/>
<sequence>MEFCKGAGVLACGLERADKSVHSVQILHIACLYGVAEEYDERFCFDNIASGLVGTPWVNDGYAEKLKRVKDAARIAFADYFIATFPDGYDTLIGERGALFSEGQKQRATSTLDPNAEEIVQKALGNASRRCTTMTIAHKLATIRNADNIVVMEKGRIIEQGTHGSLLGNNGAYARLVRAQDLSAPKQDSDRNSEDVDEAKTEAGPAELTRTLTRDSTTTKGRMEDQVARYDYDNRKPVGIIATIWRLVISSPELKWTYLSLLLGCLGAATTYPSHAFLVSRFISVFQFTGSQMEEKGNFFMGAGTLVVYFVIGWCWNVIAQFFDRSENSTGALTSRAGSYPQTIFELMGFNVALILIATLGVPPSGLNS</sequence>
<evidence type="ECO:0000313" key="7">
    <source>
        <dbReference type="EMBL" id="KAK3305977.1"/>
    </source>
</evidence>
<protein>
    <submittedName>
        <fullName evidence="7">P-loop containing nucleoside triphosphate hydrolase protein</fullName>
    </submittedName>
</protein>
<dbReference type="InterPro" id="IPR027417">
    <property type="entry name" value="P-loop_NTPase"/>
</dbReference>
<dbReference type="SUPFAM" id="SSF52540">
    <property type="entry name" value="P-loop containing nucleoside triphosphate hydrolases"/>
    <property type="match status" value="1"/>
</dbReference>
<organism evidence="7 8">
    <name type="scientific">Chaetomium strumarium</name>
    <dbReference type="NCBI Taxonomy" id="1170767"/>
    <lineage>
        <taxon>Eukaryota</taxon>
        <taxon>Fungi</taxon>
        <taxon>Dikarya</taxon>
        <taxon>Ascomycota</taxon>
        <taxon>Pezizomycotina</taxon>
        <taxon>Sordariomycetes</taxon>
        <taxon>Sordariomycetidae</taxon>
        <taxon>Sordariales</taxon>
        <taxon>Chaetomiaceae</taxon>
        <taxon>Chaetomium</taxon>
    </lineage>
</organism>
<reference evidence="7" key="1">
    <citation type="journal article" date="2023" name="Mol. Phylogenet. Evol.">
        <title>Genome-scale phylogeny and comparative genomics of the fungal order Sordariales.</title>
        <authorList>
            <person name="Hensen N."/>
            <person name="Bonometti L."/>
            <person name="Westerberg I."/>
            <person name="Brannstrom I.O."/>
            <person name="Guillou S."/>
            <person name="Cros-Aarteil S."/>
            <person name="Calhoun S."/>
            <person name="Haridas S."/>
            <person name="Kuo A."/>
            <person name="Mondo S."/>
            <person name="Pangilinan J."/>
            <person name="Riley R."/>
            <person name="LaButti K."/>
            <person name="Andreopoulos B."/>
            <person name="Lipzen A."/>
            <person name="Chen C."/>
            <person name="Yan M."/>
            <person name="Daum C."/>
            <person name="Ng V."/>
            <person name="Clum A."/>
            <person name="Steindorff A."/>
            <person name="Ohm R.A."/>
            <person name="Martin F."/>
            <person name="Silar P."/>
            <person name="Natvig D.O."/>
            <person name="Lalanne C."/>
            <person name="Gautier V."/>
            <person name="Ament-Velasquez S.L."/>
            <person name="Kruys A."/>
            <person name="Hutchinson M.I."/>
            <person name="Powell A.J."/>
            <person name="Barry K."/>
            <person name="Miller A.N."/>
            <person name="Grigoriev I.V."/>
            <person name="Debuchy R."/>
            <person name="Gladieux P."/>
            <person name="Hiltunen Thoren M."/>
            <person name="Johannesson H."/>
        </authorList>
    </citation>
    <scope>NUCLEOTIDE SEQUENCE</scope>
    <source>
        <strain evidence="7">CBS 333.67</strain>
    </source>
</reference>
<dbReference type="GO" id="GO:0005524">
    <property type="term" value="F:ATP binding"/>
    <property type="evidence" value="ECO:0007669"/>
    <property type="project" value="InterPro"/>
</dbReference>
<evidence type="ECO:0000256" key="6">
    <source>
        <dbReference type="SAM" id="Phobius"/>
    </source>
</evidence>
<dbReference type="Gene3D" id="1.20.1560.10">
    <property type="entry name" value="ABC transporter type 1, transmembrane domain"/>
    <property type="match status" value="1"/>
</dbReference>
<dbReference type="Gene3D" id="3.40.50.300">
    <property type="entry name" value="P-loop containing nucleotide triphosphate hydrolases"/>
    <property type="match status" value="2"/>
</dbReference>
<evidence type="ECO:0000256" key="3">
    <source>
        <dbReference type="ARBA" id="ARBA00022989"/>
    </source>
</evidence>
<keyword evidence="4 6" id="KW-0472">Membrane</keyword>
<dbReference type="EMBL" id="JAUDZG010000004">
    <property type="protein sequence ID" value="KAK3305977.1"/>
    <property type="molecule type" value="Genomic_DNA"/>
</dbReference>
<feature type="transmembrane region" description="Helical" evidence="6">
    <location>
        <begin position="343"/>
        <end position="362"/>
    </location>
</feature>
<evidence type="ECO:0000256" key="5">
    <source>
        <dbReference type="SAM" id="MobiDB-lite"/>
    </source>
</evidence>
<feature type="transmembrane region" description="Helical" evidence="6">
    <location>
        <begin position="299"/>
        <end position="323"/>
    </location>
</feature>
<dbReference type="InterPro" id="IPR036640">
    <property type="entry name" value="ABC1_TM_sf"/>
</dbReference>
<feature type="compositionally biased region" description="Low complexity" evidence="5">
    <location>
        <begin position="208"/>
        <end position="219"/>
    </location>
</feature>
<gene>
    <name evidence="7" type="ORF">B0T15DRAFT_502994</name>
</gene>
<evidence type="ECO:0000256" key="4">
    <source>
        <dbReference type="ARBA" id="ARBA00023136"/>
    </source>
</evidence>
<comment type="subcellular location">
    <subcellularLocation>
        <location evidence="1">Membrane</location>
        <topology evidence="1">Multi-pass membrane protein</topology>
    </subcellularLocation>
</comment>
<feature type="region of interest" description="Disordered" evidence="5">
    <location>
        <begin position="182"/>
        <end position="220"/>
    </location>
</feature>
<keyword evidence="8" id="KW-1185">Reference proteome</keyword>
<feature type="transmembrane region" description="Helical" evidence="6">
    <location>
        <begin position="256"/>
        <end position="278"/>
    </location>
</feature>
<name>A0AAJ0GTN0_9PEZI</name>
<dbReference type="PANTHER" id="PTHR43394:SF1">
    <property type="entry name" value="ATP-BINDING CASSETTE SUB-FAMILY B MEMBER 10, MITOCHONDRIAL"/>
    <property type="match status" value="1"/>
</dbReference>
<comment type="caution">
    <text evidence="7">The sequence shown here is derived from an EMBL/GenBank/DDBJ whole genome shotgun (WGS) entry which is preliminary data.</text>
</comment>
<dbReference type="Proteomes" id="UP001273166">
    <property type="component" value="Unassembled WGS sequence"/>
</dbReference>
<dbReference type="PANTHER" id="PTHR43394">
    <property type="entry name" value="ATP-DEPENDENT PERMEASE MDL1, MITOCHONDRIAL"/>
    <property type="match status" value="1"/>
</dbReference>
<reference evidence="7" key="2">
    <citation type="submission" date="2023-06" db="EMBL/GenBank/DDBJ databases">
        <authorList>
            <consortium name="Lawrence Berkeley National Laboratory"/>
            <person name="Mondo S.J."/>
            <person name="Hensen N."/>
            <person name="Bonometti L."/>
            <person name="Westerberg I."/>
            <person name="Brannstrom I.O."/>
            <person name="Guillou S."/>
            <person name="Cros-Aarteil S."/>
            <person name="Calhoun S."/>
            <person name="Haridas S."/>
            <person name="Kuo A."/>
            <person name="Pangilinan J."/>
            <person name="Riley R."/>
            <person name="Labutti K."/>
            <person name="Andreopoulos B."/>
            <person name="Lipzen A."/>
            <person name="Chen C."/>
            <person name="Yanf M."/>
            <person name="Daum C."/>
            <person name="Ng V."/>
            <person name="Clum A."/>
            <person name="Steindorff A."/>
            <person name="Ohm R."/>
            <person name="Martin F."/>
            <person name="Silar P."/>
            <person name="Natvig D."/>
            <person name="Lalanne C."/>
            <person name="Gautier V."/>
            <person name="Ament-Velasquez S.L."/>
            <person name="Kruys A."/>
            <person name="Hutchinson M.I."/>
            <person name="Powell A.J."/>
            <person name="Barry K."/>
            <person name="Miller A.N."/>
            <person name="Grigoriev I.V."/>
            <person name="Debuchy R."/>
            <person name="Gladieux P."/>
            <person name="Thoren M.H."/>
            <person name="Johannesson H."/>
        </authorList>
    </citation>
    <scope>NUCLEOTIDE SEQUENCE</scope>
    <source>
        <strain evidence="7">CBS 333.67</strain>
    </source>
</reference>
<dbReference type="GO" id="GO:0016020">
    <property type="term" value="C:membrane"/>
    <property type="evidence" value="ECO:0007669"/>
    <property type="project" value="UniProtKB-SubCell"/>
</dbReference>
<dbReference type="RefSeq" id="XP_062721757.1">
    <property type="nucleotide sequence ID" value="XM_062867455.1"/>
</dbReference>
<dbReference type="GO" id="GO:0015421">
    <property type="term" value="F:ABC-type oligopeptide transporter activity"/>
    <property type="evidence" value="ECO:0007669"/>
    <property type="project" value="TreeGrafter"/>
</dbReference>
<feature type="compositionally biased region" description="Basic and acidic residues" evidence="5">
    <location>
        <begin position="187"/>
        <end position="201"/>
    </location>
</feature>
<evidence type="ECO:0000256" key="1">
    <source>
        <dbReference type="ARBA" id="ARBA00004141"/>
    </source>
</evidence>
<evidence type="ECO:0000313" key="8">
    <source>
        <dbReference type="Proteomes" id="UP001273166"/>
    </source>
</evidence>